<dbReference type="InParanoid" id="G2YQ67"/>
<dbReference type="AlphaFoldDB" id="G2YQ67"/>
<evidence type="ECO:0000313" key="2">
    <source>
        <dbReference type="Proteomes" id="UP000008177"/>
    </source>
</evidence>
<dbReference type="HOGENOM" id="CLU_2687547_0_0_1"/>
<organism evidence="1 2">
    <name type="scientific">Botryotinia fuckeliana (strain T4)</name>
    <name type="common">Noble rot fungus</name>
    <name type="synonym">Botrytis cinerea</name>
    <dbReference type="NCBI Taxonomy" id="999810"/>
    <lineage>
        <taxon>Eukaryota</taxon>
        <taxon>Fungi</taxon>
        <taxon>Dikarya</taxon>
        <taxon>Ascomycota</taxon>
        <taxon>Pezizomycotina</taxon>
        <taxon>Leotiomycetes</taxon>
        <taxon>Helotiales</taxon>
        <taxon>Sclerotiniaceae</taxon>
        <taxon>Botrytis</taxon>
    </lineage>
</organism>
<accession>G2YQ67</accession>
<dbReference type="EMBL" id="FQ790348">
    <property type="protein sequence ID" value="CCD53765.1"/>
    <property type="molecule type" value="Genomic_DNA"/>
</dbReference>
<evidence type="ECO:0000313" key="1">
    <source>
        <dbReference type="EMBL" id="CCD53765.1"/>
    </source>
</evidence>
<name>G2YQ67_BOTF4</name>
<dbReference type="Proteomes" id="UP000008177">
    <property type="component" value="Unplaced contigs"/>
</dbReference>
<gene>
    <name evidence="1" type="ORF">BofuT4_uP133190.1</name>
</gene>
<sequence length="74" mass="8694">MQYAICNMHHTMYAANIVDYDKGRKKIEGFYDDDDFILSDNTRDNLMSFQHTFVGGFYSCPKIVSVAKKRDEMR</sequence>
<reference evidence="2" key="1">
    <citation type="journal article" date="2011" name="PLoS Genet.">
        <title>Genomic analysis of the necrotrophic fungal pathogens Sclerotinia sclerotiorum and Botrytis cinerea.</title>
        <authorList>
            <person name="Amselem J."/>
            <person name="Cuomo C.A."/>
            <person name="van Kan J.A."/>
            <person name="Viaud M."/>
            <person name="Benito E.P."/>
            <person name="Couloux A."/>
            <person name="Coutinho P.M."/>
            <person name="de Vries R.P."/>
            <person name="Dyer P.S."/>
            <person name="Fillinger S."/>
            <person name="Fournier E."/>
            <person name="Gout L."/>
            <person name="Hahn M."/>
            <person name="Kohn L."/>
            <person name="Lapalu N."/>
            <person name="Plummer K.M."/>
            <person name="Pradier J.M."/>
            <person name="Quevillon E."/>
            <person name="Sharon A."/>
            <person name="Simon A."/>
            <person name="ten Have A."/>
            <person name="Tudzynski B."/>
            <person name="Tudzynski P."/>
            <person name="Wincker P."/>
            <person name="Andrew M."/>
            <person name="Anthouard V."/>
            <person name="Beever R.E."/>
            <person name="Beffa R."/>
            <person name="Benoit I."/>
            <person name="Bouzid O."/>
            <person name="Brault B."/>
            <person name="Chen Z."/>
            <person name="Choquer M."/>
            <person name="Collemare J."/>
            <person name="Cotton P."/>
            <person name="Danchin E.G."/>
            <person name="Da Silva C."/>
            <person name="Gautier A."/>
            <person name="Giraud C."/>
            <person name="Giraud T."/>
            <person name="Gonzalez C."/>
            <person name="Grossetete S."/>
            <person name="Guldener U."/>
            <person name="Henrissat B."/>
            <person name="Howlett B.J."/>
            <person name="Kodira C."/>
            <person name="Kretschmer M."/>
            <person name="Lappartient A."/>
            <person name="Leroch M."/>
            <person name="Levis C."/>
            <person name="Mauceli E."/>
            <person name="Neuveglise C."/>
            <person name="Oeser B."/>
            <person name="Pearson M."/>
            <person name="Poulain J."/>
            <person name="Poussereau N."/>
            <person name="Quesneville H."/>
            <person name="Rascle C."/>
            <person name="Schumacher J."/>
            <person name="Segurens B."/>
            <person name="Sexton A."/>
            <person name="Silva E."/>
            <person name="Sirven C."/>
            <person name="Soanes D.M."/>
            <person name="Talbot N.J."/>
            <person name="Templeton M."/>
            <person name="Yandava C."/>
            <person name="Yarden O."/>
            <person name="Zeng Q."/>
            <person name="Rollins J.A."/>
            <person name="Lebrun M.H."/>
            <person name="Dickman M."/>
        </authorList>
    </citation>
    <scope>NUCLEOTIDE SEQUENCE [LARGE SCALE GENOMIC DNA]</scope>
    <source>
        <strain evidence="2">T4</strain>
    </source>
</reference>
<protein>
    <submittedName>
        <fullName evidence="1">Uncharacterized protein</fullName>
    </submittedName>
</protein>
<proteinExistence type="predicted"/>